<dbReference type="Gene3D" id="3.30.310.160">
    <property type="entry name" value="YycH protein, domain 2"/>
    <property type="match status" value="1"/>
</dbReference>
<reference evidence="1 2" key="1">
    <citation type="submission" date="2017-11" db="EMBL/GenBank/DDBJ databases">
        <title>Genome-resolved metagenomics identifies genetic mobility, metabolic interactions, and unexpected diversity in perchlorate-reducing communities.</title>
        <authorList>
            <person name="Barnum T.P."/>
            <person name="Figueroa I.A."/>
            <person name="Carlstrom C.I."/>
            <person name="Lucas L.N."/>
            <person name="Engelbrektson A.L."/>
            <person name="Coates J.D."/>
        </authorList>
    </citation>
    <scope>NUCLEOTIDE SEQUENCE [LARGE SCALE GENOMIC DNA]</scope>
    <source>
        <strain evidence="1">BM706</strain>
    </source>
</reference>
<proteinExistence type="predicted"/>
<dbReference type="InterPro" id="IPR045926">
    <property type="entry name" value="DUF6345"/>
</dbReference>
<organism evidence="1 2">
    <name type="scientific">Muiribacterium halophilum</name>
    <dbReference type="NCBI Taxonomy" id="2053465"/>
    <lineage>
        <taxon>Bacteria</taxon>
        <taxon>Candidatus Muiribacteriota</taxon>
        <taxon>Candidatus Muiribacteriia</taxon>
        <taxon>Candidatus Muiribacteriales</taxon>
        <taxon>Candidatus Muiribacteriaceae</taxon>
        <taxon>Candidatus Muiribacterium</taxon>
    </lineage>
</organism>
<evidence type="ECO:0000313" key="2">
    <source>
        <dbReference type="Proteomes" id="UP000234857"/>
    </source>
</evidence>
<dbReference type="Pfam" id="PF19872">
    <property type="entry name" value="DUF6345"/>
    <property type="match status" value="1"/>
</dbReference>
<gene>
    <name evidence="1" type="ORF">C0601_01905</name>
</gene>
<name>A0A2N5ZLB8_MUIH1</name>
<dbReference type="InterPro" id="IPR042274">
    <property type="entry name" value="YycH/YycI_2"/>
</dbReference>
<comment type="caution">
    <text evidence="1">The sequence shown here is derived from an EMBL/GenBank/DDBJ whole genome shotgun (WGS) entry which is preliminary data.</text>
</comment>
<dbReference type="Proteomes" id="UP000234857">
    <property type="component" value="Unassembled WGS sequence"/>
</dbReference>
<dbReference type="AlphaFoldDB" id="A0A2N5ZLB8"/>
<sequence>MKKSIIFLLLMSLFIIVITPSNIYADQNSLMRDFEKKHQLDIDRNSDTITGIINNLITIVQGIAQIITVIAQNFDDIISNNNCNNHNTSTCNNDCGNTPPSNDVVITQPDTSQPVTTEPVSEPVDGSKKYVVLECGAYTGNHSLNHGDVPVFINAMNRTGRSLYRHEKDYRVEKKDFNPEIPVEFVYYAGHGYNGYATLSSGKAFRPRDFYKKNNVENFVFACCKTVNSDWVNAFKNSKLKTVVGYWGTSYNGYVQNDVTKKFVQNISTIDTSNSLMVIKAWKDANNTGHSWTRKWGAAGLGNDGRARYFTINRVSLYDRTPERSVREDNKYKTLIVGSKRNINISDRVLSRASSVKRGIRQNDSLSEVKSEKEKMRLNKQRSLFSGNREYQVINMPSGALIIRANDLSMDNVKINETDALEQAYEFIKENGGIPDGMKFETISREKIESNGKENVIGYTIEFVHEFNGVQVVSNDGEGIKISIDSKGINYYQRMWTDLKEVQAKRSASSRKIISIEDAIKKASKELLKIYISDSDINIISVEKGYYTGYLYQLKEEPDKVYIVKTDSEDVFYIDIYTGQMIR</sequence>
<accession>A0A2N5ZLB8</accession>
<dbReference type="EMBL" id="PKTG01000032">
    <property type="protein sequence ID" value="PLX19403.1"/>
    <property type="molecule type" value="Genomic_DNA"/>
</dbReference>
<protein>
    <submittedName>
        <fullName evidence="1">Uncharacterized protein</fullName>
    </submittedName>
</protein>
<evidence type="ECO:0000313" key="1">
    <source>
        <dbReference type="EMBL" id="PLX19403.1"/>
    </source>
</evidence>